<keyword evidence="2" id="KW-0963">Cytoplasm</keyword>
<dbReference type="RefSeq" id="WP_072287366.1">
    <property type="nucleotide sequence ID" value="NZ_CP015455.1"/>
</dbReference>
<dbReference type="GO" id="GO:0006260">
    <property type="term" value="P:DNA replication"/>
    <property type="evidence" value="ECO:0007669"/>
    <property type="project" value="UniProtKB-UniRule"/>
</dbReference>
<keyword evidence="2" id="KW-0132">Cell division</keyword>
<keyword evidence="2" id="KW-0131">Cell cycle</keyword>
<dbReference type="InterPro" id="IPR003768">
    <property type="entry name" value="ScpA"/>
</dbReference>
<keyword evidence="2" id="KW-0159">Chromosome partition</keyword>
<dbReference type="GO" id="GO:0051301">
    <property type="term" value="P:cell division"/>
    <property type="evidence" value="ECO:0007669"/>
    <property type="project" value="UniProtKB-KW"/>
</dbReference>
<protein>
    <recommendedName>
        <fullName evidence="1 2">Segregation and condensation protein A</fullName>
    </recommendedName>
</protein>
<comment type="function">
    <text evidence="2">Participates in chromosomal partition during cell division. May act via the formation of a condensin-like complex containing Smc and ScpB that pull DNA away from mid-cell into both cell halves.</text>
</comment>
<comment type="similarity">
    <text evidence="2">Belongs to the ScpA family.</text>
</comment>
<name>A0A1L3GI22_SYNAC</name>
<organism evidence="3 4">
    <name type="scientific">Syntrophotalea acetylenica</name>
    <name type="common">Pelobacter acetylenicus</name>
    <dbReference type="NCBI Taxonomy" id="29542"/>
    <lineage>
        <taxon>Bacteria</taxon>
        <taxon>Pseudomonadati</taxon>
        <taxon>Thermodesulfobacteriota</taxon>
        <taxon>Desulfuromonadia</taxon>
        <taxon>Desulfuromonadales</taxon>
        <taxon>Syntrophotaleaceae</taxon>
        <taxon>Syntrophotalea</taxon>
    </lineage>
</organism>
<dbReference type="Pfam" id="PF02616">
    <property type="entry name" value="SMC_ScpA"/>
    <property type="match status" value="1"/>
</dbReference>
<evidence type="ECO:0000313" key="4">
    <source>
        <dbReference type="Proteomes" id="UP000182264"/>
    </source>
</evidence>
<evidence type="ECO:0000256" key="1">
    <source>
        <dbReference type="ARBA" id="ARBA00044777"/>
    </source>
</evidence>
<dbReference type="GO" id="GO:0007059">
    <property type="term" value="P:chromosome segregation"/>
    <property type="evidence" value="ECO:0007669"/>
    <property type="project" value="UniProtKB-UniRule"/>
</dbReference>
<dbReference type="EMBL" id="CP015518">
    <property type="protein sequence ID" value="APG25525.1"/>
    <property type="molecule type" value="Genomic_DNA"/>
</dbReference>
<dbReference type="PANTHER" id="PTHR33969:SF2">
    <property type="entry name" value="SEGREGATION AND CONDENSATION PROTEIN A"/>
    <property type="match status" value="1"/>
</dbReference>
<comment type="subunit">
    <text evidence="2">Component of a cohesin-like complex composed of ScpA, ScpB and the Smc homodimer, in which ScpA and ScpB bind to the head domain of Smc. The presence of the three proteins is required for the association of the complex with DNA.</text>
</comment>
<evidence type="ECO:0000313" key="3">
    <source>
        <dbReference type="EMBL" id="APG25525.1"/>
    </source>
</evidence>
<dbReference type="Gene3D" id="6.10.250.2410">
    <property type="match status" value="1"/>
</dbReference>
<dbReference type="HAMAP" id="MF_01805">
    <property type="entry name" value="ScpA"/>
    <property type="match status" value="1"/>
</dbReference>
<dbReference type="OrthoDB" id="9811016at2"/>
<dbReference type="KEGG" id="pace:A6070_05220"/>
<dbReference type="GO" id="GO:0005737">
    <property type="term" value="C:cytoplasm"/>
    <property type="evidence" value="ECO:0007669"/>
    <property type="project" value="UniProtKB-SubCell"/>
</dbReference>
<dbReference type="AlphaFoldDB" id="A0A1L3GI22"/>
<keyword evidence="4" id="KW-1185">Reference proteome</keyword>
<accession>A0A1L3GI22</accession>
<gene>
    <name evidence="2" type="primary">scpA</name>
    <name evidence="3" type="ORF">A7E75_11210</name>
</gene>
<sequence length="254" mass="28505">MPYEIELEMFKGPLDLLLHLIKKHEMDIYDIPIAEITSQYLQALDAMRALNLDVAGEFLVMASTLVHIKSRMLLPLAPDPEPDEEDIDPRAELVSRLLEYQRYKDAAAVLDASPMLGRDVFGRACVVPSELQAGDAELQPVGVFELAEALQRLLQDVSPEPVHQVVRERLSVAERVAMVLEALKDCQSLAFETLLPGPLTREELVVTFLAVLELVKLRLVRIMQNCRCGAIWLFPGVVDGQRELPLQDESFGYC</sequence>
<comment type="subcellular location">
    <subcellularLocation>
        <location evidence="2">Cytoplasm</location>
    </subcellularLocation>
    <text evidence="2">Associated with two foci at the outer edges of the nucleoid region in young cells, and at four foci within both cell halves in older cells.</text>
</comment>
<reference evidence="3 4" key="1">
    <citation type="journal article" date="2017" name="Genome Announc.">
        <title>Complete Genome Sequences of Two Acetylene-Fermenting Pelobacter acetylenicus Strains.</title>
        <authorList>
            <person name="Sutton J.M."/>
            <person name="Baesman S.M."/>
            <person name="Fierst J.L."/>
            <person name="Poret-Peterson A.T."/>
            <person name="Oremland R.S."/>
            <person name="Dunlap D.S."/>
            <person name="Akob D.M."/>
        </authorList>
    </citation>
    <scope>NUCLEOTIDE SEQUENCE [LARGE SCALE GENOMIC DNA]</scope>
    <source>
        <strain evidence="3 4">DSM 3247</strain>
    </source>
</reference>
<dbReference type="STRING" id="29542.A6070_05220"/>
<dbReference type="Proteomes" id="UP000182264">
    <property type="component" value="Chromosome"/>
</dbReference>
<proteinExistence type="inferred from homology"/>
<dbReference type="PANTHER" id="PTHR33969">
    <property type="entry name" value="SEGREGATION AND CONDENSATION PROTEIN A"/>
    <property type="match status" value="1"/>
</dbReference>
<evidence type="ECO:0000256" key="2">
    <source>
        <dbReference type="HAMAP-Rule" id="MF_01805"/>
    </source>
</evidence>